<dbReference type="InterPro" id="IPR000523">
    <property type="entry name" value="Mg_chelatse_chII-like_cat_dom"/>
</dbReference>
<keyword evidence="5" id="KW-0645">Protease</keyword>
<dbReference type="Pfam" id="PF01078">
    <property type="entry name" value="Mg_chelatase"/>
    <property type="match status" value="1"/>
</dbReference>
<dbReference type="PRINTS" id="PR01657">
    <property type="entry name" value="MCMFAMILY"/>
</dbReference>
<evidence type="ECO:0000256" key="1">
    <source>
        <dbReference type="ARBA" id="ARBA00006354"/>
    </source>
</evidence>
<evidence type="ECO:0000259" key="4">
    <source>
        <dbReference type="PROSITE" id="PS50051"/>
    </source>
</evidence>
<dbReference type="InterPro" id="IPR020568">
    <property type="entry name" value="Ribosomal_Su5_D2-typ_SF"/>
</dbReference>
<dbReference type="SUPFAM" id="SSF52540">
    <property type="entry name" value="P-loop containing nucleoside triphosphate hydrolases"/>
    <property type="match status" value="1"/>
</dbReference>
<dbReference type="Gene3D" id="3.30.230.10">
    <property type="match status" value="1"/>
</dbReference>
<dbReference type="NCBIfam" id="TIGR00368">
    <property type="entry name" value="YifB family Mg chelatase-like AAA ATPase"/>
    <property type="match status" value="1"/>
</dbReference>
<dbReference type="GO" id="GO:0006508">
    <property type="term" value="P:proteolysis"/>
    <property type="evidence" value="ECO:0007669"/>
    <property type="project" value="UniProtKB-KW"/>
</dbReference>
<comment type="caution">
    <text evidence="5">The sequence shown here is derived from an EMBL/GenBank/DDBJ whole genome shotgun (WGS) entry which is preliminary data.</text>
</comment>
<dbReference type="InterPro" id="IPR025158">
    <property type="entry name" value="Mg_chelat-rel_C"/>
</dbReference>
<reference evidence="6" key="1">
    <citation type="journal article" date="2019" name="Int. J. Syst. Evol. Microbiol.">
        <title>The Global Catalogue of Microorganisms (GCM) 10K type strain sequencing project: providing services to taxonomists for standard genome sequencing and annotation.</title>
        <authorList>
            <consortium name="The Broad Institute Genomics Platform"/>
            <consortium name="The Broad Institute Genome Sequencing Center for Infectious Disease"/>
            <person name="Wu L."/>
            <person name="Ma J."/>
        </authorList>
    </citation>
    <scope>NUCLEOTIDE SEQUENCE [LARGE SCALE GENOMIC DNA]</scope>
    <source>
        <strain evidence="6">CGMCC 1.10131</strain>
    </source>
</reference>
<dbReference type="GO" id="GO:0008233">
    <property type="term" value="F:peptidase activity"/>
    <property type="evidence" value="ECO:0007669"/>
    <property type="project" value="UniProtKB-KW"/>
</dbReference>
<accession>A0ABQ1I1I3</accession>
<dbReference type="PANTHER" id="PTHR32039">
    <property type="entry name" value="MAGNESIUM-CHELATASE SUBUNIT CHLI"/>
    <property type="match status" value="1"/>
</dbReference>
<protein>
    <submittedName>
        <fullName evidence="5">ATP-dependent protease</fullName>
    </submittedName>
</protein>
<dbReference type="PANTHER" id="PTHR32039:SF7">
    <property type="entry name" value="COMPETENCE PROTEIN COMM"/>
    <property type="match status" value="1"/>
</dbReference>
<evidence type="ECO:0000313" key="6">
    <source>
        <dbReference type="Proteomes" id="UP000651977"/>
    </source>
</evidence>
<dbReference type="InterPro" id="IPR003593">
    <property type="entry name" value="AAA+_ATPase"/>
</dbReference>
<dbReference type="RefSeq" id="WP_055733039.1">
    <property type="nucleotide sequence ID" value="NZ_BMDY01000011.1"/>
</dbReference>
<organism evidence="5 6">
    <name type="scientific">Agarivorans gilvus</name>
    <dbReference type="NCBI Taxonomy" id="680279"/>
    <lineage>
        <taxon>Bacteria</taxon>
        <taxon>Pseudomonadati</taxon>
        <taxon>Pseudomonadota</taxon>
        <taxon>Gammaproteobacteria</taxon>
        <taxon>Alteromonadales</taxon>
        <taxon>Alteromonadaceae</taxon>
        <taxon>Agarivorans</taxon>
    </lineage>
</organism>
<dbReference type="EMBL" id="BMDY01000011">
    <property type="protein sequence ID" value="GGB07532.1"/>
    <property type="molecule type" value="Genomic_DNA"/>
</dbReference>
<evidence type="ECO:0000313" key="5">
    <source>
        <dbReference type="EMBL" id="GGB07532.1"/>
    </source>
</evidence>
<dbReference type="InterPro" id="IPR045006">
    <property type="entry name" value="CHLI-like"/>
</dbReference>
<dbReference type="SMART" id="SM00382">
    <property type="entry name" value="AAA"/>
    <property type="match status" value="1"/>
</dbReference>
<dbReference type="Proteomes" id="UP000651977">
    <property type="component" value="Unassembled WGS sequence"/>
</dbReference>
<feature type="domain" description="MCM C-terminal AAA(+) ATPase" evidence="4">
    <location>
        <begin position="290"/>
        <end position="383"/>
    </location>
</feature>
<dbReference type="InterPro" id="IPR001208">
    <property type="entry name" value="MCM_dom"/>
</dbReference>
<gene>
    <name evidence="5" type="ORF">GCM10007414_21120</name>
</gene>
<comment type="similarity">
    <text evidence="1">Belongs to the Mg-chelatase subunits D/I family. ComM subfamily.</text>
</comment>
<dbReference type="Gene3D" id="3.40.50.300">
    <property type="entry name" value="P-loop containing nucleotide triphosphate hydrolases"/>
    <property type="match status" value="1"/>
</dbReference>
<evidence type="ECO:0000256" key="3">
    <source>
        <dbReference type="ARBA" id="ARBA00022840"/>
    </source>
</evidence>
<dbReference type="Pfam" id="PF13335">
    <property type="entry name" value="Mg_chelatase_C"/>
    <property type="match status" value="1"/>
</dbReference>
<dbReference type="NCBIfam" id="NF007365">
    <property type="entry name" value="PRK09862.1"/>
    <property type="match status" value="1"/>
</dbReference>
<dbReference type="InterPro" id="IPR027417">
    <property type="entry name" value="P-loop_NTPase"/>
</dbReference>
<evidence type="ECO:0000256" key="2">
    <source>
        <dbReference type="ARBA" id="ARBA00022741"/>
    </source>
</evidence>
<keyword evidence="6" id="KW-1185">Reference proteome</keyword>
<dbReference type="InterPro" id="IPR014721">
    <property type="entry name" value="Ribsml_uS5_D2-typ_fold_subgr"/>
</dbReference>
<keyword evidence="5" id="KW-0378">Hydrolase</keyword>
<proteinExistence type="inferred from homology"/>
<keyword evidence="2" id="KW-0547">Nucleotide-binding</keyword>
<keyword evidence="3" id="KW-0067">ATP-binding</keyword>
<name>A0ABQ1I1I3_9ALTE</name>
<dbReference type="InterPro" id="IPR004482">
    <property type="entry name" value="Mg_chelat-rel"/>
</dbReference>
<dbReference type="Pfam" id="PF13541">
    <property type="entry name" value="ChlI"/>
    <property type="match status" value="1"/>
</dbReference>
<sequence>MGLAIVNTCTLVGMEALGVTVEVHLANGLPAFNIVGLPETSVKEAKDRVRSAIINSGFSFPAKRITVNLAPADLPKSGGRFDLPIAVGILAAAGDLPLACLAETAFCGELALSGALRPVSGAIATALSISRLGFTLVTSEQDAQAAVRVPDVKVHACASLQQLTASLNGQTQFELLEPEAFDYQQPEALLDMADVQGQHLAKRALELAAAGAHNLLMLGPPGTGKTMLASRLPGILPALNEQQAIEVAAINSVSSQQRELAQWHVPPFRSPHHSASMVALVGGGSSPKPGEISLAHHGVLFLDELPEFARTSLDALRQPLESGEVHISRAAMQLKFPARFQLVAAMNPSPCGYYQGSQLRSNPDQILKYLGKLSGPFLDRFDLSVEVAELPKGSLSQHSQGESSQLIRQRVTAARQLQVQRSGKLNSQLSGKELHQFAPLSAADSEFLENSIHHLGLSARAYHRVWRLARTIADLKQLSHIQRAELVEALSYRAMDRLMKRISH</sequence>
<dbReference type="SUPFAM" id="SSF54211">
    <property type="entry name" value="Ribosomal protein S5 domain 2-like"/>
    <property type="match status" value="1"/>
</dbReference>
<dbReference type="PROSITE" id="PS50051">
    <property type="entry name" value="MCM_2"/>
    <property type="match status" value="1"/>
</dbReference>